<dbReference type="GO" id="GO:0071111">
    <property type="term" value="F:cyclic-guanylate-specific phosphodiesterase activity"/>
    <property type="evidence" value="ECO:0007669"/>
    <property type="project" value="InterPro"/>
</dbReference>
<evidence type="ECO:0000313" key="3">
    <source>
        <dbReference type="Proteomes" id="UP000199251"/>
    </source>
</evidence>
<dbReference type="InterPro" id="IPR001633">
    <property type="entry name" value="EAL_dom"/>
</dbReference>
<dbReference type="STRING" id="141349.BN1232_00223"/>
<dbReference type="InterPro" id="IPR050706">
    <property type="entry name" value="Cyclic-di-GMP_PDE-like"/>
</dbReference>
<sequence>MTGGGYDGDPSLNDAVRGKGLSLEFQPIVTLDSGAIVGFEALARWPDLGGAGPNQVFAHARALGHDGRLDQQCVTEAIGAALDARLPRQTLITINYEPGTPYPGSLAPALLARARALSLAFELTERSMLAHPRTLLSTVSAMRRDGFLIALDDVGAQPDSLALLDVLRPDIIKLDMGLVQQKPRQAQARTISAVLAYHERTGTPILAEGIETEAHLEHARALGATLGQGFKFGRSGPISAVPSISADWAVSHPPIRATARTPYDLAETGPVACRIGRKQVLIALSAHIEAQAGCTADPPIVLATLQHHRYFSAGTRRRYVELAEFCPLVTVFGQDLPEHLGSAIRGVALRPDDPLCEEWTVVALGPQLAVALIARERPGGATSSEYDRQFEFVLTYERRVVTEAAHSLLARML</sequence>
<dbReference type="EMBL" id="CTEE01000001">
    <property type="protein sequence ID" value="CQD02755.1"/>
    <property type="molecule type" value="Genomic_DNA"/>
</dbReference>
<dbReference type="PROSITE" id="PS50883">
    <property type="entry name" value="EAL"/>
    <property type="match status" value="1"/>
</dbReference>
<dbReference type="InterPro" id="IPR019278">
    <property type="entry name" value="DICT_dom"/>
</dbReference>
<dbReference type="InterPro" id="IPR035919">
    <property type="entry name" value="EAL_sf"/>
</dbReference>
<evidence type="ECO:0000313" key="2">
    <source>
        <dbReference type="EMBL" id="CQD02755.1"/>
    </source>
</evidence>
<evidence type="ECO:0000259" key="1">
    <source>
        <dbReference type="PROSITE" id="PS50883"/>
    </source>
</evidence>
<accession>A0A0E4GXB5</accession>
<dbReference type="Pfam" id="PF10069">
    <property type="entry name" value="DICT"/>
    <property type="match status" value="1"/>
</dbReference>
<dbReference type="PANTHER" id="PTHR33121:SF70">
    <property type="entry name" value="SIGNALING PROTEIN YKOW"/>
    <property type="match status" value="1"/>
</dbReference>
<dbReference type="CDD" id="cd01948">
    <property type="entry name" value="EAL"/>
    <property type="match status" value="1"/>
</dbReference>
<dbReference type="Gene3D" id="3.20.20.450">
    <property type="entry name" value="EAL domain"/>
    <property type="match status" value="1"/>
</dbReference>
<organism evidence="2 3">
    <name type="scientific">Mycobacterium lentiflavum</name>
    <dbReference type="NCBI Taxonomy" id="141349"/>
    <lineage>
        <taxon>Bacteria</taxon>
        <taxon>Bacillati</taxon>
        <taxon>Actinomycetota</taxon>
        <taxon>Actinomycetes</taxon>
        <taxon>Mycobacteriales</taxon>
        <taxon>Mycobacteriaceae</taxon>
        <taxon>Mycobacterium</taxon>
        <taxon>Mycobacterium simiae complex</taxon>
    </lineage>
</organism>
<dbReference type="AlphaFoldDB" id="A0A0E4GXB5"/>
<dbReference type="Pfam" id="PF00563">
    <property type="entry name" value="EAL"/>
    <property type="match status" value="1"/>
</dbReference>
<dbReference type="RefSeq" id="WP_175364319.1">
    <property type="nucleotide sequence ID" value="NZ_CTEE01000001.1"/>
</dbReference>
<protein>
    <submittedName>
        <fullName evidence="2">Diguanylate phosphodiesterase</fullName>
    </submittedName>
</protein>
<feature type="domain" description="EAL" evidence="1">
    <location>
        <begin position="5"/>
        <end position="249"/>
    </location>
</feature>
<gene>
    <name evidence="2" type="ORF">BN1232_00223</name>
</gene>
<name>A0A0E4GXB5_MYCLN</name>
<dbReference type="PANTHER" id="PTHR33121">
    <property type="entry name" value="CYCLIC DI-GMP PHOSPHODIESTERASE PDEF"/>
    <property type="match status" value="1"/>
</dbReference>
<dbReference type="Proteomes" id="UP000199251">
    <property type="component" value="Unassembled WGS sequence"/>
</dbReference>
<reference evidence="2 3" key="1">
    <citation type="submission" date="2015-03" db="EMBL/GenBank/DDBJ databases">
        <authorList>
            <person name="Urmite Genomes"/>
        </authorList>
    </citation>
    <scope>NUCLEOTIDE SEQUENCE [LARGE SCALE GENOMIC DNA]</scope>
    <source>
        <strain evidence="2 3">CSUR P1491</strain>
    </source>
</reference>
<dbReference type="SUPFAM" id="SSF141868">
    <property type="entry name" value="EAL domain-like"/>
    <property type="match status" value="1"/>
</dbReference>
<dbReference type="SMART" id="SM00052">
    <property type="entry name" value="EAL"/>
    <property type="match status" value="1"/>
</dbReference>
<proteinExistence type="predicted"/>